<keyword evidence="3" id="KW-0311">Gluconate utilization</keyword>
<gene>
    <name evidence="5" type="ORF">PU560_00710</name>
</gene>
<evidence type="ECO:0000313" key="5">
    <source>
        <dbReference type="EMBL" id="MDD9204981.1"/>
    </source>
</evidence>
<sequence>RARLLERIRSEYAGQNLTTLLAAPSVAADLADAQPGWRRTVARATAAGIPVPGFSAALAYYDTVRAERLPAALVQGLRDFFGAHTYRRIDREGVFHTDWSGDRTESEQE</sequence>
<dbReference type="EC" id="1.1.1.44" evidence="5"/>
<dbReference type="SUPFAM" id="SSF48179">
    <property type="entry name" value="6-phosphogluconate dehydrogenase C-terminal domain-like"/>
    <property type="match status" value="1"/>
</dbReference>
<keyword evidence="2 5" id="KW-0560">Oxidoreductase</keyword>
<evidence type="ECO:0000256" key="1">
    <source>
        <dbReference type="ARBA" id="ARBA00008419"/>
    </source>
</evidence>
<evidence type="ECO:0000313" key="6">
    <source>
        <dbReference type="Proteomes" id="UP001165561"/>
    </source>
</evidence>
<dbReference type="InterPro" id="IPR006114">
    <property type="entry name" value="6PGDH_C"/>
</dbReference>
<dbReference type="EMBL" id="JARACI010000155">
    <property type="protein sequence ID" value="MDD9204981.1"/>
    <property type="molecule type" value="Genomic_DNA"/>
</dbReference>
<organism evidence="5 6">
    <name type="scientific">Georgenia halotolerans</name>
    <dbReference type="NCBI Taxonomy" id="3028317"/>
    <lineage>
        <taxon>Bacteria</taxon>
        <taxon>Bacillati</taxon>
        <taxon>Actinomycetota</taxon>
        <taxon>Actinomycetes</taxon>
        <taxon>Micrococcales</taxon>
        <taxon>Bogoriellaceae</taxon>
        <taxon>Georgenia</taxon>
    </lineage>
</organism>
<evidence type="ECO:0000256" key="2">
    <source>
        <dbReference type="ARBA" id="ARBA00023002"/>
    </source>
</evidence>
<dbReference type="Proteomes" id="UP001165561">
    <property type="component" value="Unassembled WGS sequence"/>
</dbReference>
<comment type="similarity">
    <text evidence="1">Belongs to the 6-phosphogluconate dehydrogenase family.</text>
</comment>
<dbReference type="GO" id="GO:0004616">
    <property type="term" value="F:phosphogluconate dehydrogenase (decarboxylating) activity"/>
    <property type="evidence" value="ECO:0007669"/>
    <property type="project" value="UniProtKB-EC"/>
</dbReference>
<dbReference type="InterPro" id="IPR013328">
    <property type="entry name" value="6PGD_dom2"/>
</dbReference>
<dbReference type="InterPro" id="IPR006183">
    <property type="entry name" value="Pgluconate_DH"/>
</dbReference>
<protein>
    <submittedName>
        <fullName evidence="5">NADP-dependent phosphogluconate dehydrogenase</fullName>
        <ecNumber evidence="5">1.1.1.44</ecNumber>
    </submittedName>
</protein>
<dbReference type="Pfam" id="PF00393">
    <property type="entry name" value="6PGD"/>
    <property type="match status" value="1"/>
</dbReference>
<dbReference type="Gene3D" id="1.20.5.320">
    <property type="entry name" value="6-Phosphogluconate Dehydrogenase, domain 3"/>
    <property type="match status" value="1"/>
</dbReference>
<dbReference type="Gene3D" id="1.10.1040.10">
    <property type="entry name" value="N-(1-d-carboxylethyl)-l-norvaline Dehydrogenase, domain 2"/>
    <property type="match status" value="1"/>
</dbReference>
<evidence type="ECO:0000259" key="4">
    <source>
        <dbReference type="SMART" id="SM01350"/>
    </source>
</evidence>
<dbReference type="PANTHER" id="PTHR11811">
    <property type="entry name" value="6-PHOSPHOGLUCONATE DEHYDROGENASE"/>
    <property type="match status" value="1"/>
</dbReference>
<comment type="caution">
    <text evidence="5">The sequence shown here is derived from an EMBL/GenBank/DDBJ whole genome shotgun (WGS) entry which is preliminary data.</text>
</comment>
<keyword evidence="6" id="KW-1185">Reference proteome</keyword>
<dbReference type="InterPro" id="IPR008927">
    <property type="entry name" value="6-PGluconate_DH-like_C_sf"/>
</dbReference>
<name>A0ABT5TSF0_9MICO</name>
<reference evidence="5" key="1">
    <citation type="submission" date="2023-02" db="EMBL/GenBank/DDBJ databases">
        <title>Georgenia sp.10Sc9-8, isolated from a soil sample collected from the Taklamakan desert.</title>
        <authorList>
            <person name="Liu S."/>
        </authorList>
    </citation>
    <scope>NUCLEOTIDE SEQUENCE</scope>
    <source>
        <strain evidence="5">10Sc9-8</strain>
    </source>
</reference>
<evidence type="ECO:0000256" key="3">
    <source>
        <dbReference type="ARBA" id="ARBA00023064"/>
    </source>
</evidence>
<feature type="non-terminal residue" evidence="5">
    <location>
        <position position="1"/>
    </location>
</feature>
<accession>A0ABT5TSF0</accession>
<dbReference type="SMART" id="SM01350">
    <property type="entry name" value="6PGD"/>
    <property type="match status" value="1"/>
</dbReference>
<proteinExistence type="inferred from homology"/>
<feature type="domain" description="6-phosphogluconate dehydrogenase C-terminal" evidence="4">
    <location>
        <begin position="1"/>
        <end position="100"/>
    </location>
</feature>